<feature type="transmembrane region" description="Helical" evidence="1">
    <location>
        <begin position="13"/>
        <end position="30"/>
    </location>
</feature>
<comment type="caution">
    <text evidence="2">The sequence shown here is derived from an EMBL/GenBank/DDBJ whole genome shotgun (WGS) entry which is preliminary data.</text>
</comment>
<organism evidence="2 3">
    <name type="scientific">Butyricimonas faecihominis</name>
    <dbReference type="NCBI Taxonomy" id="1472416"/>
    <lineage>
        <taxon>Bacteria</taxon>
        <taxon>Pseudomonadati</taxon>
        <taxon>Bacteroidota</taxon>
        <taxon>Bacteroidia</taxon>
        <taxon>Bacteroidales</taxon>
        <taxon>Odoribacteraceae</taxon>
        <taxon>Butyricimonas</taxon>
    </lineage>
</organism>
<keyword evidence="1" id="KW-0812">Transmembrane</keyword>
<evidence type="ECO:0000313" key="3">
    <source>
        <dbReference type="Proteomes" id="UP000546007"/>
    </source>
</evidence>
<evidence type="ECO:0000256" key="1">
    <source>
        <dbReference type="SAM" id="Phobius"/>
    </source>
</evidence>
<protein>
    <submittedName>
        <fullName evidence="2">Uncharacterized protein</fullName>
    </submittedName>
</protein>
<evidence type="ECO:0000313" key="2">
    <source>
        <dbReference type="EMBL" id="MBB4027899.1"/>
    </source>
</evidence>
<dbReference type="EMBL" id="JACIES010000014">
    <property type="protein sequence ID" value="MBB4027899.1"/>
    <property type="molecule type" value="Genomic_DNA"/>
</dbReference>
<dbReference type="AlphaFoldDB" id="A0A7W6I0N0"/>
<name>A0A7W6I0N0_9BACT</name>
<keyword evidence="3" id="KW-1185">Reference proteome</keyword>
<gene>
    <name evidence="2" type="ORF">GGR14_003716</name>
</gene>
<sequence length="42" mass="5065">MIPNLFTKRQVNIYKYIIFNGISCFTNVIYHKHQEGCMKQNE</sequence>
<proteinExistence type="predicted"/>
<keyword evidence="1" id="KW-0472">Membrane</keyword>
<reference evidence="2 3" key="1">
    <citation type="submission" date="2020-08" db="EMBL/GenBank/DDBJ databases">
        <title>Genomic Encyclopedia of Type Strains, Phase IV (KMG-IV): sequencing the most valuable type-strain genomes for metagenomic binning, comparative biology and taxonomic classification.</title>
        <authorList>
            <person name="Goeker M."/>
        </authorList>
    </citation>
    <scope>NUCLEOTIDE SEQUENCE [LARGE SCALE GENOMIC DNA]</scope>
    <source>
        <strain evidence="2 3">DSM 105721</strain>
    </source>
</reference>
<accession>A0A7W6I0N0</accession>
<dbReference type="Proteomes" id="UP000546007">
    <property type="component" value="Unassembled WGS sequence"/>
</dbReference>
<keyword evidence="1" id="KW-1133">Transmembrane helix</keyword>